<dbReference type="PANTHER" id="PTHR23235:SF120">
    <property type="entry name" value="KRUPPEL-LIKE FACTOR 15"/>
    <property type="match status" value="1"/>
</dbReference>
<dbReference type="Ensembl" id="ENSCCRT00010045504.1">
    <property type="protein sequence ID" value="ENSCCRP00010041459.1"/>
    <property type="gene ID" value="ENSCCRG00010017663.1"/>
</dbReference>
<dbReference type="PANTHER" id="PTHR23235">
    <property type="entry name" value="KRUEPPEL-LIKE TRANSCRIPTION FACTOR"/>
    <property type="match status" value="1"/>
</dbReference>
<reference evidence="14" key="1">
    <citation type="submission" date="2025-08" db="UniProtKB">
        <authorList>
            <consortium name="Ensembl"/>
        </authorList>
    </citation>
    <scope>IDENTIFICATION</scope>
</reference>
<dbReference type="FunFam" id="3.30.160.60:FF:000512">
    <property type="entry name" value="zinc finger protein 197 isoform X1"/>
    <property type="match status" value="1"/>
</dbReference>
<name>A0A8C1K3A0_CYPCA</name>
<dbReference type="InterPro" id="IPR013087">
    <property type="entry name" value="Znf_C2H2_type"/>
</dbReference>
<evidence type="ECO:0000256" key="7">
    <source>
        <dbReference type="ARBA" id="ARBA00022833"/>
    </source>
</evidence>
<dbReference type="GO" id="GO:0000978">
    <property type="term" value="F:RNA polymerase II cis-regulatory region sequence-specific DNA binding"/>
    <property type="evidence" value="ECO:0007669"/>
    <property type="project" value="TreeGrafter"/>
</dbReference>
<evidence type="ECO:0000256" key="3">
    <source>
        <dbReference type="ARBA" id="ARBA00006991"/>
    </source>
</evidence>
<dbReference type="FunFam" id="3.30.160.60:FF:001290">
    <property type="entry name" value="Zinc finger 45-like"/>
    <property type="match status" value="1"/>
</dbReference>
<keyword evidence="10" id="KW-0804">Transcription</keyword>
<proteinExistence type="inferred from homology"/>
<comment type="subcellular location">
    <subcellularLocation>
        <location evidence="2">Nucleus</location>
    </subcellularLocation>
</comment>
<comment type="similarity">
    <text evidence="3">Belongs to the krueppel C2H2-type zinc-finger protein family.</text>
</comment>
<keyword evidence="8" id="KW-0805">Transcription regulation</keyword>
<keyword evidence="11" id="KW-0539">Nucleus</keyword>
<feature type="domain" description="C2H2-type" evidence="13">
    <location>
        <begin position="175"/>
        <end position="195"/>
    </location>
</feature>
<evidence type="ECO:0000256" key="10">
    <source>
        <dbReference type="ARBA" id="ARBA00023163"/>
    </source>
</evidence>
<evidence type="ECO:0000259" key="13">
    <source>
        <dbReference type="PROSITE" id="PS50157"/>
    </source>
</evidence>
<dbReference type="GO" id="GO:0008270">
    <property type="term" value="F:zinc ion binding"/>
    <property type="evidence" value="ECO:0007669"/>
    <property type="project" value="UniProtKB-KW"/>
</dbReference>
<evidence type="ECO:0000256" key="12">
    <source>
        <dbReference type="PROSITE-ProRule" id="PRU00042"/>
    </source>
</evidence>
<dbReference type="FunFam" id="3.30.160.60:FF:000585">
    <property type="entry name" value="zinc finger protein 784"/>
    <property type="match status" value="1"/>
</dbReference>
<evidence type="ECO:0000256" key="8">
    <source>
        <dbReference type="ARBA" id="ARBA00023015"/>
    </source>
</evidence>
<reference evidence="14" key="2">
    <citation type="submission" date="2025-09" db="UniProtKB">
        <authorList>
            <consortium name="Ensembl"/>
        </authorList>
    </citation>
    <scope>IDENTIFICATION</scope>
</reference>
<keyword evidence="7" id="KW-0862">Zinc</keyword>
<evidence type="ECO:0000256" key="6">
    <source>
        <dbReference type="ARBA" id="ARBA00022771"/>
    </source>
</evidence>
<dbReference type="InterPro" id="IPR036236">
    <property type="entry name" value="Znf_C2H2_sf"/>
</dbReference>
<evidence type="ECO:0000256" key="2">
    <source>
        <dbReference type="ARBA" id="ARBA00004123"/>
    </source>
</evidence>
<protein>
    <recommendedName>
        <fullName evidence="13">C2H2-type domain-containing protein</fullName>
    </recommendedName>
</protein>
<dbReference type="Proteomes" id="UP000694427">
    <property type="component" value="Unplaced"/>
</dbReference>
<dbReference type="PROSITE" id="PS50157">
    <property type="entry name" value="ZINC_FINGER_C2H2_2"/>
    <property type="match status" value="3"/>
</dbReference>
<evidence type="ECO:0000313" key="14">
    <source>
        <dbReference type="Ensembl" id="ENSCCRP00010041459.1"/>
    </source>
</evidence>
<feature type="domain" description="C2H2-type" evidence="13">
    <location>
        <begin position="147"/>
        <end position="174"/>
    </location>
</feature>
<sequence length="239" mass="26562">VSARAFVTHNLVSCVQQQGQVEVGEPETIVIKEDLNDQWERSQAQAERWNQAAILRQSQTEAAGQISRPEVIQTETASRTNPSYFTVIPQMMSNLPHPGASHGRLQLPKHMEKGRRKSYVCKYCGKAFPGLSNVVAHQRVHTGERPFKCDTCGKLFTEAGNLKKHQRVHTGEKPFICPRCGKRFAWICNLKTHQQSASCGGVFKHRDVGKCLALIIVVCFEYCGQTSLCISPASSVGRA</sequence>
<keyword evidence="9" id="KW-0238">DNA-binding</keyword>
<evidence type="ECO:0000256" key="5">
    <source>
        <dbReference type="ARBA" id="ARBA00022737"/>
    </source>
</evidence>
<keyword evidence="15" id="KW-1185">Reference proteome</keyword>
<dbReference type="SUPFAM" id="SSF57667">
    <property type="entry name" value="beta-beta-alpha zinc fingers"/>
    <property type="match status" value="2"/>
</dbReference>
<dbReference type="GO" id="GO:0005634">
    <property type="term" value="C:nucleus"/>
    <property type="evidence" value="ECO:0007669"/>
    <property type="project" value="UniProtKB-SubCell"/>
</dbReference>
<dbReference type="PROSITE" id="PS00028">
    <property type="entry name" value="ZINC_FINGER_C2H2_1"/>
    <property type="match status" value="2"/>
</dbReference>
<accession>A0A8C1K3A0</accession>
<dbReference type="GO" id="GO:0000981">
    <property type="term" value="F:DNA-binding transcription factor activity, RNA polymerase II-specific"/>
    <property type="evidence" value="ECO:0007669"/>
    <property type="project" value="TreeGrafter"/>
</dbReference>
<dbReference type="Gene3D" id="3.30.160.60">
    <property type="entry name" value="Classic Zinc Finger"/>
    <property type="match status" value="3"/>
</dbReference>
<organism evidence="14 15">
    <name type="scientific">Cyprinus carpio</name>
    <name type="common">Common carp</name>
    <dbReference type="NCBI Taxonomy" id="7962"/>
    <lineage>
        <taxon>Eukaryota</taxon>
        <taxon>Metazoa</taxon>
        <taxon>Chordata</taxon>
        <taxon>Craniata</taxon>
        <taxon>Vertebrata</taxon>
        <taxon>Euteleostomi</taxon>
        <taxon>Actinopterygii</taxon>
        <taxon>Neopterygii</taxon>
        <taxon>Teleostei</taxon>
        <taxon>Ostariophysi</taxon>
        <taxon>Cypriniformes</taxon>
        <taxon>Cyprinidae</taxon>
        <taxon>Cyprininae</taxon>
        <taxon>Cyprinus</taxon>
    </lineage>
</organism>
<evidence type="ECO:0000256" key="4">
    <source>
        <dbReference type="ARBA" id="ARBA00022723"/>
    </source>
</evidence>
<evidence type="ECO:0000256" key="1">
    <source>
        <dbReference type="ARBA" id="ARBA00003767"/>
    </source>
</evidence>
<evidence type="ECO:0000256" key="9">
    <source>
        <dbReference type="ARBA" id="ARBA00023125"/>
    </source>
</evidence>
<dbReference type="SMART" id="SM00355">
    <property type="entry name" value="ZnF_C2H2"/>
    <property type="match status" value="3"/>
</dbReference>
<evidence type="ECO:0000256" key="11">
    <source>
        <dbReference type="ARBA" id="ARBA00023242"/>
    </source>
</evidence>
<feature type="domain" description="C2H2-type" evidence="13">
    <location>
        <begin position="119"/>
        <end position="146"/>
    </location>
</feature>
<keyword evidence="5" id="KW-0677">Repeat</keyword>
<dbReference type="AlphaFoldDB" id="A0A8C1K3A0"/>
<comment type="function">
    <text evidence="1">May be involved in transcriptional regulation.</text>
</comment>
<keyword evidence="4" id="KW-0479">Metal-binding</keyword>
<keyword evidence="6 12" id="KW-0863">Zinc-finger</keyword>
<dbReference type="Pfam" id="PF00096">
    <property type="entry name" value="zf-C2H2"/>
    <property type="match status" value="2"/>
</dbReference>
<evidence type="ECO:0000313" key="15">
    <source>
        <dbReference type="Proteomes" id="UP000694427"/>
    </source>
</evidence>